<dbReference type="Pfam" id="PF02210">
    <property type="entry name" value="Laminin_G_2"/>
    <property type="match status" value="1"/>
</dbReference>
<dbReference type="AlphaFoldDB" id="A0A182J4M2"/>
<dbReference type="Gene3D" id="2.60.120.200">
    <property type="match status" value="1"/>
</dbReference>
<dbReference type="PANTHER" id="PTHR15036:SF89">
    <property type="entry name" value="NEUREXIN 1, ISOFORM F"/>
    <property type="match status" value="1"/>
</dbReference>
<dbReference type="PANTHER" id="PTHR15036">
    <property type="entry name" value="PIKACHURIN-LIKE PROTEIN"/>
    <property type="match status" value="1"/>
</dbReference>
<comment type="caution">
    <text evidence="1">Lacks conserved residue(s) required for the propagation of feature annotation.</text>
</comment>
<name>A0A182J4M2_ANOAO</name>
<feature type="domain" description="Laminin G" evidence="4">
    <location>
        <begin position="127"/>
        <end position="313"/>
    </location>
</feature>
<dbReference type="InterPro" id="IPR050372">
    <property type="entry name" value="Neurexin-related_CASP"/>
</dbReference>
<evidence type="ECO:0000313" key="6">
    <source>
        <dbReference type="EnsemblMetazoa" id="AATE011247-PA.1"/>
    </source>
</evidence>
<dbReference type="CDD" id="cd00110">
    <property type="entry name" value="LamG"/>
    <property type="match status" value="1"/>
</dbReference>
<organism evidence="6">
    <name type="scientific">Anopheles atroparvus</name>
    <name type="common">European mosquito</name>
    <dbReference type="NCBI Taxonomy" id="41427"/>
    <lineage>
        <taxon>Eukaryota</taxon>
        <taxon>Metazoa</taxon>
        <taxon>Ecdysozoa</taxon>
        <taxon>Arthropoda</taxon>
        <taxon>Hexapoda</taxon>
        <taxon>Insecta</taxon>
        <taxon>Pterygota</taxon>
        <taxon>Neoptera</taxon>
        <taxon>Endopterygota</taxon>
        <taxon>Diptera</taxon>
        <taxon>Nematocera</taxon>
        <taxon>Culicoidea</taxon>
        <taxon>Culicidae</taxon>
        <taxon>Anophelinae</taxon>
        <taxon>Anopheles</taxon>
    </lineage>
</organism>
<dbReference type="STRING" id="41427.A0A182J4M2"/>
<keyword evidence="3" id="KW-1133">Transmembrane helix</keyword>
<dbReference type="PROSITE" id="PS50026">
    <property type="entry name" value="EGF_3"/>
    <property type="match status" value="1"/>
</dbReference>
<evidence type="ECO:0008006" key="7">
    <source>
        <dbReference type="Google" id="ProtNLM"/>
    </source>
</evidence>
<dbReference type="EnsemblMetazoa" id="AATE011247-RA">
    <property type="protein sequence ID" value="AATE011247-PA.1"/>
    <property type="gene ID" value="AATE011247"/>
</dbReference>
<accession>A0A182J4M2</accession>
<dbReference type="Gene3D" id="2.10.25.10">
    <property type="entry name" value="Laminin"/>
    <property type="match status" value="1"/>
</dbReference>
<keyword evidence="1" id="KW-0245">EGF-like domain</keyword>
<dbReference type="InterPro" id="IPR013320">
    <property type="entry name" value="ConA-like_dom_sf"/>
</dbReference>
<sequence>TVTGRPSGGREATLTVTASPSALAIAFGGLAWYGGHRWRSNHPAAGHRRSARNAQFGGIYPPNYDLVHQCLRTLPSDKQLRSNVTDACERHDPCQHGGICISTDSGPICECRNLEYEGTYCERDKAPSEATFRGTEFLSYDLGQTGGEPIVSAQDAITLYFRTRQPNGLLFYTGHGTDYLNLALRDGGVSLTMGLSNGKQEMHIKPSRVRFDDHQWHKVTVHRRIQELVAVVDDVYTDHSHIAGKFTMLSSSRVYVGGAVNPRALLGARVHNNFVGCLRKVEFSADTLRLNLIDLARTGSKLIQVAGRVDYTCPPGDPQDPVTFTTRESYLVSVCAEGMQSSKAEWRKGWRKTNSDLPHRTRKPRRQ</sequence>
<evidence type="ECO:0000259" key="4">
    <source>
        <dbReference type="PROSITE" id="PS50025"/>
    </source>
</evidence>
<evidence type="ECO:0000256" key="3">
    <source>
        <dbReference type="SAM" id="Phobius"/>
    </source>
</evidence>
<dbReference type="CDD" id="cd00054">
    <property type="entry name" value="EGF_CA"/>
    <property type="match status" value="1"/>
</dbReference>
<dbReference type="FunFam" id="2.60.120.200:FF:000153">
    <property type="entry name" value="neurexin-1 isoform X3"/>
    <property type="match status" value="1"/>
</dbReference>
<dbReference type="SUPFAM" id="SSF49899">
    <property type="entry name" value="Concanavalin A-like lectins/glucanases"/>
    <property type="match status" value="1"/>
</dbReference>
<feature type="compositionally biased region" description="Basic and acidic residues" evidence="2">
    <location>
        <begin position="344"/>
        <end position="359"/>
    </location>
</feature>
<feature type="region of interest" description="Disordered" evidence="2">
    <location>
        <begin position="341"/>
        <end position="367"/>
    </location>
</feature>
<feature type="domain" description="EGF-like" evidence="5">
    <location>
        <begin position="84"/>
        <end position="122"/>
    </location>
</feature>
<evidence type="ECO:0000256" key="1">
    <source>
        <dbReference type="PROSITE-ProRule" id="PRU00076"/>
    </source>
</evidence>
<dbReference type="VEuPathDB" id="VectorBase:AATE011247"/>
<protein>
    <recommendedName>
        <fullName evidence="7">Laminin G domain-containing protein</fullName>
    </recommendedName>
</protein>
<dbReference type="SMART" id="SM00282">
    <property type="entry name" value="LamG"/>
    <property type="match status" value="1"/>
</dbReference>
<dbReference type="InterPro" id="IPR000742">
    <property type="entry name" value="EGF"/>
</dbReference>
<reference evidence="6" key="1">
    <citation type="submission" date="2022-08" db="UniProtKB">
        <authorList>
            <consortium name="EnsemblMetazoa"/>
        </authorList>
    </citation>
    <scope>IDENTIFICATION</scope>
    <source>
        <strain evidence="6">EBRO</strain>
    </source>
</reference>
<keyword evidence="3" id="KW-0472">Membrane</keyword>
<proteinExistence type="predicted"/>
<dbReference type="PROSITE" id="PS50025">
    <property type="entry name" value="LAM_G_DOMAIN"/>
    <property type="match status" value="1"/>
</dbReference>
<feature type="transmembrane region" description="Helical" evidence="3">
    <location>
        <begin position="12"/>
        <end position="33"/>
    </location>
</feature>
<dbReference type="InterPro" id="IPR001791">
    <property type="entry name" value="Laminin_G"/>
</dbReference>
<evidence type="ECO:0000256" key="2">
    <source>
        <dbReference type="SAM" id="MobiDB-lite"/>
    </source>
</evidence>
<keyword evidence="3" id="KW-0812">Transmembrane</keyword>
<evidence type="ECO:0000259" key="5">
    <source>
        <dbReference type="PROSITE" id="PS50026"/>
    </source>
</evidence>